<evidence type="ECO:0000313" key="1">
    <source>
        <dbReference type="EMBL" id="MBP1291272.1"/>
    </source>
</evidence>
<organism evidence="1 2">
    <name type="scientific">Bradyrhizobium elkanii</name>
    <dbReference type="NCBI Taxonomy" id="29448"/>
    <lineage>
        <taxon>Bacteria</taxon>
        <taxon>Pseudomonadati</taxon>
        <taxon>Pseudomonadota</taxon>
        <taxon>Alphaproteobacteria</taxon>
        <taxon>Hyphomicrobiales</taxon>
        <taxon>Nitrobacteraceae</taxon>
        <taxon>Bradyrhizobium</taxon>
    </lineage>
</organism>
<sequence>MSGLEAFIIRGHEKIIDHYRRLRDSAPSRAERERFQGRMEEEEEALRKFLEGRSPQVQRAA</sequence>
<comment type="caution">
    <text evidence="1">The sequence shown here is derived from an EMBL/GenBank/DDBJ whole genome shotgun (WGS) entry which is preliminary data.</text>
</comment>
<accession>A0A8I1Y1C8</accession>
<dbReference type="EMBL" id="JAFICZ010000001">
    <property type="protein sequence ID" value="MBP1291272.1"/>
    <property type="molecule type" value="Genomic_DNA"/>
</dbReference>
<dbReference type="RefSeq" id="WP_172648802.1">
    <property type="nucleotide sequence ID" value="NZ_JAFICZ010000001.1"/>
</dbReference>
<gene>
    <name evidence="1" type="ORF">JOH49_001025</name>
</gene>
<protein>
    <submittedName>
        <fullName evidence="1">Uncharacterized protein</fullName>
    </submittedName>
</protein>
<dbReference type="AlphaFoldDB" id="A0A8I1Y1C8"/>
<dbReference type="Proteomes" id="UP000673383">
    <property type="component" value="Unassembled WGS sequence"/>
</dbReference>
<evidence type="ECO:0000313" key="2">
    <source>
        <dbReference type="Proteomes" id="UP000673383"/>
    </source>
</evidence>
<proteinExistence type="predicted"/>
<name>A0A8I1Y1C8_BRAEL</name>
<reference evidence="1" key="1">
    <citation type="submission" date="2021-02" db="EMBL/GenBank/DDBJ databases">
        <title>Genomic Encyclopedia of Type Strains, Phase IV (KMG-V): Genome sequencing to study the core and pangenomes of soil and plant-associated prokaryotes.</title>
        <authorList>
            <person name="Whitman W."/>
        </authorList>
    </citation>
    <scope>NUCLEOTIDE SEQUENCE</scope>
    <source>
        <strain evidence="1">USDA 406</strain>
    </source>
</reference>